<dbReference type="GO" id="GO:0016491">
    <property type="term" value="F:oxidoreductase activity"/>
    <property type="evidence" value="ECO:0007669"/>
    <property type="project" value="UniProtKB-KW"/>
</dbReference>
<dbReference type="GO" id="GO:0010181">
    <property type="term" value="F:FMN binding"/>
    <property type="evidence" value="ECO:0007669"/>
    <property type="project" value="InterPro"/>
</dbReference>
<dbReference type="CDD" id="cd04733">
    <property type="entry name" value="OYE_like_2_FMN"/>
    <property type="match status" value="1"/>
</dbReference>
<evidence type="ECO:0000256" key="1">
    <source>
        <dbReference type="ARBA" id="ARBA00022630"/>
    </source>
</evidence>
<dbReference type="InterPro" id="IPR051799">
    <property type="entry name" value="NADH_flavin_oxidoreductase"/>
</dbReference>
<dbReference type="InterPro" id="IPR001155">
    <property type="entry name" value="OxRdtase_FMN_N"/>
</dbReference>
<feature type="domain" description="NADH:flavin oxidoreductase/NADH oxidase N-terminal" evidence="3">
    <location>
        <begin position="29"/>
        <end position="360"/>
    </location>
</feature>
<evidence type="ECO:0000313" key="5">
    <source>
        <dbReference type="Proteomes" id="UP001152747"/>
    </source>
</evidence>
<proteinExistence type="predicted"/>
<accession>A0A9P1I9Q3</accession>
<dbReference type="PANTHER" id="PTHR43656">
    <property type="entry name" value="BINDING OXIDOREDUCTASE, PUTATIVE (AFU_ORTHOLOGUE AFUA_2G08260)-RELATED"/>
    <property type="match status" value="1"/>
</dbReference>
<protein>
    <recommendedName>
        <fullName evidence="3">NADH:flavin oxidoreductase/NADH oxidase N-terminal domain-containing protein</fullName>
    </recommendedName>
</protein>
<keyword evidence="5" id="KW-1185">Reference proteome</keyword>
<comment type="caution">
    <text evidence="4">The sequence shown here is derived from an EMBL/GenBank/DDBJ whole genome shotgun (WGS) entry which is preliminary data.</text>
</comment>
<dbReference type="PANTHER" id="PTHR43656:SF5">
    <property type="entry name" value="NADH:FLAVIN OXIDOREDUCTASE_NADH OXIDASE N-TERMINAL DOMAIN-CONTAINING PROTEIN"/>
    <property type="match status" value="1"/>
</dbReference>
<dbReference type="InterPro" id="IPR013785">
    <property type="entry name" value="Aldolase_TIM"/>
</dbReference>
<dbReference type="Pfam" id="PF00724">
    <property type="entry name" value="Oxidored_FMN"/>
    <property type="match status" value="1"/>
</dbReference>
<dbReference type="EMBL" id="CANHGI010000002">
    <property type="protein sequence ID" value="CAI5440838.1"/>
    <property type="molecule type" value="Genomic_DNA"/>
</dbReference>
<evidence type="ECO:0000256" key="2">
    <source>
        <dbReference type="ARBA" id="ARBA00023002"/>
    </source>
</evidence>
<keyword evidence="1" id="KW-0285">Flavoprotein</keyword>
<keyword evidence="2" id="KW-0560">Oxidoreductase</keyword>
<evidence type="ECO:0000259" key="3">
    <source>
        <dbReference type="Pfam" id="PF00724"/>
    </source>
</evidence>
<reference evidence="4" key="1">
    <citation type="submission" date="2022-11" db="EMBL/GenBank/DDBJ databases">
        <authorList>
            <person name="Kikuchi T."/>
        </authorList>
    </citation>
    <scope>NUCLEOTIDE SEQUENCE</scope>
    <source>
        <strain evidence="4">PS1010</strain>
    </source>
</reference>
<organism evidence="4 5">
    <name type="scientific">Caenorhabditis angaria</name>
    <dbReference type="NCBI Taxonomy" id="860376"/>
    <lineage>
        <taxon>Eukaryota</taxon>
        <taxon>Metazoa</taxon>
        <taxon>Ecdysozoa</taxon>
        <taxon>Nematoda</taxon>
        <taxon>Chromadorea</taxon>
        <taxon>Rhabditida</taxon>
        <taxon>Rhabditina</taxon>
        <taxon>Rhabditomorpha</taxon>
        <taxon>Rhabditoidea</taxon>
        <taxon>Rhabditidae</taxon>
        <taxon>Peloderinae</taxon>
        <taxon>Caenorhabditis</taxon>
    </lineage>
</organism>
<dbReference type="SUPFAM" id="SSF51395">
    <property type="entry name" value="FMN-linked oxidoreductases"/>
    <property type="match status" value="1"/>
</dbReference>
<name>A0A9P1I9Q3_9PELO</name>
<dbReference type="Proteomes" id="UP001152747">
    <property type="component" value="Unassembled WGS sequence"/>
</dbReference>
<sequence length="440" mass="49299">MNRFTNDIPANLDILGSRLTFNSGKIAANRFLKAALTERLSSYEPSNPTSHGIPSDKLINLYEKWGNGQYGMILTGNVIVDRTNLEFAKNAIIFKEGECEKRREMFKKWAKVTKQDDALAIVQLSHAGRQTPIAVERNPYSASDVQLVTDTPTPAYGKPRALTIQQIKSEVIDRFAYAAKFAYETGFDGVQLHAAHGYLLSQFTSPTTNKRNDHYGGSLENRIRIILEIYDAIRAQVPKDFIVGIKSNSVEFQSGGLTVEDAKEICRKYEKKGFDFVELSGGTYEKLAFHHTRESTKRREAFFLEFAETIRPVFKNTIVYLTGGFRSANAMVEAIESDATQGIGLGRPITSEPDLPKKILSRQVASAPISLLDQSDTWLTVLGSVSQMEQMSRKSLKEADNNVMSEISDFSDPSTIERYLEAVKKFREKGTPSNDMLLFD</sequence>
<evidence type="ECO:0000313" key="4">
    <source>
        <dbReference type="EMBL" id="CAI5440838.1"/>
    </source>
</evidence>
<dbReference type="Gene3D" id="3.20.20.70">
    <property type="entry name" value="Aldolase class I"/>
    <property type="match status" value="1"/>
</dbReference>
<gene>
    <name evidence="4" type="ORF">CAMP_LOCUS3475</name>
</gene>
<dbReference type="OrthoDB" id="1663137at2759"/>
<dbReference type="AlphaFoldDB" id="A0A9P1I9Q3"/>